<feature type="chain" id="PRO_5046587071" evidence="4">
    <location>
        <begin position="26"/>
        <end position="442"/>
    </location>
</feature>
<gene>
    <name evidence="5" type="ORF">P4U43_07290</name>
</gene>
<dbReference type="EMBL" id="JAROKN010000013">
    <property type="protein sequence ID" value="MDF9277590.1"/>
    <property type="molecule type" value="Genomic_DNA"/>
</dbReference>
<comment type="similarity">
    <text evidence="1">Belongs to the bacterial solute-binding protein 1 family.</text>
</comment>
<evidence type="ECO:0000256" key="1">
    <source>
        <dbReference type="ARBA" id="ARBA00008520"/>
    </source>
</evidence>
<dbReference type="InterPro" id="IPR006059">
    <property type="entry name" value="SBP"/>
</dbReference>
<dbReference type="PROSITE" id="PS51257">
    <property type="entry name" value="PROKAR_LIPOPROTEIN"/>
    <property type="match status" value="1"/>
</dbReference>
<feature type="signal peptide" evidence="4">
    <location>
        <begin position="1"/>
        <end position="25"/>
    </location>
</feature>
<sequence length="442" mass="47700">MRQRRHSRQILLGTAALTISVLALTGCGGSSESGGEAEQQQDAAAAFEGRGPINYVSSRDASGAAQDSIDKWNAEHPDEQVTFIELPDSADQQRQQLVQNAQIESDTFSVLNLDVVWTSEFAANRWILPLPEDALPTESMIPATVEAASYRDTLYGAPYYTDGALLYYRTDLLEAAGVNAPPTNWEEMTAACEKVLALPEAADMSCYAGQFDKNEALTVNFTEAVGSAGGQVFDAEGNPTVDTPEALAGLTQLTEAFEKGLVPSDAITYLEEQGRRAFQEGELVFLRNWPFVYSSLTATDGSSDVVDKFGISAVPGIGDNPGVSTLGGRNLAVSPFTENKATALDFIKFFTSEEESKARLDKSSRAPVYPSLLEDTAVVEERPFYPTLLESLENAQPRPKVVQYGATTTAIQEEAYAALTGEKTPEQALADMQAKLEELSAE</sequence>
<dbReference type="RefSeq" id="WP_277358122.1">
    <property type="nucleotide sequence ID" value="NZ_JAROKN010000013.1"/>
</dbReference>
<organism evidence="5 6">
    <name type="scientific">Arthrobacter vasquezii</name>
    <dbReference type="NCBI Taxonomy" id="2977629"/>
    <lineage>
        <taxon>Bacteria</taxon>
        <taxon>Bacillati</taxon>
        <taxon>Actinomycetota</taxon>
        <taxon>Actinomycetes</taxon>
        <taxon>Micrococcales</taxon>
        <taxon>Micrococcaceae</taxon>
        <taxon>Arthrobacter</taxon>
    </lineage>
</organism>
<dbReference type="Pfam" id="PF01547">
    <property type="entry name" value="SBP_bac_1"/>
    <property type="match status" value="1"/>
</dbReference>
<dbReference type="CDD" id="cd14750">
    <property type="entry name" value="PBP2_TMBP"/>
    <property type="match status" value="1"/>
</dbReference>
<proteinExistence type="inferred from homology"/>
<keyword evidence="3 4" id="KW-0732">Signal</keyword>
<dbReference type="SUPFAM" id="SSF53850">
    <property type="entry name" value="Periplasmic binding protein-like II"/>
    <property type="match status" value="1"/>
</dbReference>
<evidence type="ECO:0000256" key="3">
    <source>
        <dbReference type="ARBA" id="ARBA00022729"/>
    </source>
</evidence>
<dbReference type="Gene3D" id="3.40.190.10">
    <property type="entry name" value="Periplasmic binding protein-like II"/>
    <property type="match status" value="2"/>
</dbReference>
<accession>A0ABT6CVJ7</accession>
<dbReference type="Proteomes" id="UP001220456">
    <property type="component" value="Unassembled WGS sequence"/>
</dbReference>
<keyword evidence="6" id="KW-1185">Reference proteome</keyword>
<dbReference type="PANTHER" id="PTHR30061">
    <property type="entry name" value="MALTOSE-BINDING PERIPLASMIC PROTEIN"/>
    <property type="match status" value="1"/>
</dbReference>
<reference evidence="5 6" key="1">
    <citation type="journal article" date="2023" name="Int. J. Syst. Evol. Microbiol.">
        <title>Arthrobacter vasquezii sp. nov., isolated from a soil sample from Union Glacier, Antarctica.</title>
        <authorList>
            <person name="Valenzuela-Ibaceta F."/>
            <person name="Carrasco V."/>
            <person name="Lagos-Moraga S."/>
            <person name="Dietz-Vargas C."/>
            <person name="Navarro C.A."/>
            <person name="Perez-Donoso J.M."/>
        </authorList>
    </citation>
    <scope>NUCLEOTIDE SEQUENCE [LARGE SCALE GENOMIC DNA]</scope>
    <source>
        <strain evidence="5 6">EH-1B-1</strain>
    </source>
</reference>
<evidence type="ECO:0000256" key="2">
    <source>
        <dbReference type="ARBA" id="ARBA00022448"/>
    </source>
</evidence>
<evidence type="ECO:0000313" key="6">
    <source>
        <dbReference type="Proteomes" id="UP001220456"/>
    </source>
</evidence>
<protein>
    <submittedName>
        <fullName evidence="5">ABC transporter substrate-binding protein</fullName>
    </submittedName>
</protein>
<comment type="caution">
    <text evidence="5">The sequence shown here is derived from an EMBL/GenBank/DDBJ whole genome shotgun (WGS) entry which is preliminary data.</text>
</comment>
<name>A0ABT6CVJ7_9MICC</name>
<evidence type="ECO:0000256" key="4">
    <source>
        <dbReference type="SAM" id="SignalP"/>
    </source>
</evidence>
<evidence type="ECO:0000313" key="5">
    <source>
        <dbReference type="EMBL" id="MDF9277590.1"/>
    </source>
</evidence>
<dbReference type="PANTHER" id="PTHR30061:SF50">
    <property type="entry name" value="MALTOSE_MALTODEXTRIN-BINDING PERIPLASMIC PROTEIN"/>
    <property type="match status" value="1"/>
</dbReference>
<keyword evidence="2" id="KW-0813">Transport</keyword>